<organism evidence="2 3">
    <name type="scientific">Bythopirellula goksoeyrii</name>
    <dbReference type="NCBI Taxonomy" id="1400387"/>
    <lineage>
        <taxon>Bacteria</taxon>
        <taxon>Pseudomonadati</taxon>
        <taxon>Planctomycetota</taxon>
        <taxon>Planctomycetia</taxon>
        <taxon>Pirellulales</taxon>
        <taxon>Lacipirellulaceae</taxon>
        <taxon>Bythopirellula</taxon>
    </lineage>
</organism>
<feature type="compositionally biased region" description="Basic and acidic residues" evidence="1">
    <location>
        <begin position="119"/>
        <end position="138"/>
    </location>
</feature>
<keyword evidence="3" id="KW-1185">Reference proteome</keyword>
<protein>
    <submittedName>
        <fullName evidence="2">Uncharacterized protein</fullName>
    </submittedName>
</protein>
<dbReference type="AlphaFoldDB" id="A0A5B9QTD1"/>
<feature type="compositionally biased region" description="Basic and acidic residues" evidence="1">
    <location>
        <begin position="151"/>
        <end position="162"/>
    </location>
</feature>
<feature type="compositionally biased region" description="Basic residues" evidence="1">
    <location>
        <begin position="102"/>
        <end position="118"/>
    </location>
</feature>
<dbReference type="KEGG" id="bgok:Pr1d_45240"/>
<feature type="compositionally biased region" description="Basic residues" evidence="1">
    <location>
        <begin position="197"/>
        <end position="213"/>
    </location>
</feature>
<dbReference type="EMBL" id="CP042913">
    <property type="protein sequence ID" value="QEG37183.1"/>
    <property type="molecule type" value="Genomic_DNA"/>
</dbReference>
<sequence>MMPVPAAKVKEVCSTQEAKLVRSSRRPELGKLTPSQVKQHAARARKLYEKWLALSREQSRAKSKKTGFGDSQANTKLKVEIFGDALKSFEAELAKIDPQSTPKKKAKTKKARSAGHRAARAEVRAKLRAEVDSEKESSKASVKKKAKKKAAKESTTKELEKTAKKKSASSKKKVSKKSTKKISPASNPTSNPGLTVNKKKSRKATTAAKKARISRSGLTSRVAGHVSARGKRAQAARDSRN</sequence>
<feature type="compositionally biased region" description="Basic residues" evidence="1">
    <location>
        <begin position="141"/>
        <end position="150"/>
    </location>
</feature>
<feature type="compositionally biased region" description="Polar residues" evidence="1">
    <location>
        <begin position="184"/>
        <end position="194"/>
    </location>
</feature>
<evidence type="ECO:0000313" key="2">
    <source>
        <dbReference type="EMBL" id="QEG37183.1"/>
    </source>
</evidence>
<dbReference type="RefSeq" id="WP_148075453.1">
    <property type="nucleotide sequence ID" value="NZ_CP042913.1"/>
</dbReference>
<feature type="compositionally biased region" description="Basic residues" evidence="1">
    <location>
        <begin position="163"/>
        <end position="180"/>
    </location>
</feature>
<feature type="region of interest" description="Disordered" evidence="1">
    <location>
        <begin position="93"/>
        <end position="241"/>
    </location>
</feature>
<reference evidence="2 3" key="1">
    <citation type="submission" date="2019-08" db="EMBL/GenBank/DDBJ databases">
        <title>Deep-cultivation of Planctomycetes and their phenomic and genomic characterization uncovers novel biology.</title>
        <authorList>
            <person name="Wiegand S."/>
            <person name="Jogler M."/>
            <person name="Boedeker C."/>
            <person name="Pinto D."/>
            <person name="Vollmers J."/>
            <person name="Rivas-Marin E."/>
            <person name="Kohn T."/>
            <person name="Peeters S.H."/>
            <person name="Heuer A."/>
            <person name="Rast P."/>
            <person name="Oberbeckmann S."/>
            <person name="Bunk B."/>
            <person name="Jeske O."/>
            <person name="Meyerdierks A."/>
            <person name="Storesund J.E."/>
            <person name="Kallscheuer N."/>
            <person name="Luecker S."/>
            <person name="Lage O.M."/>
            <person name="Pohl T."/>
            <person name="Merkel B.J."/>
            <person name="Hornburger P."/>
            <person name="Mueller R.-W."/>
            <person name="Bruemmer F."/>
            <person name="Labrenz M."/>
            <person name="Spormann A.M."/>
            <person name="Op den Camp H."/>
            <person name="Overmann J."/>
            <person name="Amann R."/>
            <person name="Jetten M.S.M."/>
            <person name="Mascher T."/>
            <person name="Medema M.H."/>
            <person name="Devos D.P."/>
            <person name="Kaster A.-K."/>
            <person name="Ovreas L."/>
            <person name="Rohde M."/>
            <person name="Galperin M.Y."/>
            <person name="Jogler C."/>
        </authorList>
    </citation>
    <scope>NUCLEOTIDE SEQUENCE [LARGE SCALE GENOMIC DNA]</scope>
    <source>
        <strain evidence="2 3">Pr1d</strain>
    </source>
</reference>
<gene>
    <name evidence="2" type="ORF">Pr1d_45240</name>
</gene>
<proteinExistence type="predicted"/>
<dbReference type="Proteomes" id="UP000323917">
    <property type="component" value="Chromosome"/>
</dbReference>
<evidence type="ECO:0000256" key="1">
    <source>
        <dbReference type="SAM" id="MobiDB-lite"/>
    </source>
</evidence>
<evidence type="ECO:0000313" key="3">
    <source>
        <dbReference type="Proteomes" id="UP000323917"/>
    </source>
</evidence>
<accession>A0A5B9QTD1</accession>
<name>A0A5B9QTD1_9BACT</name>